<dbReference type="PANTHER" id="PTHR11439">
    <property type="entry name" value="GAG-POL-RELATED RETROTRANSPOSON"/>
    <property type="match status" value="1"/>
</dbReference>
<gene>
    <name evidence="4" type="ORF">U9M48_036856</name>
</gene>
<dbReference type="SUPFAM" id="SSF53098">
    <property type="entry name" value="Ribonuclease H-like"/>
    <property type="match status" value="1"/>
</dbReference>
<dbReference type="Pfam" id="PF25597">
    <property type="entry name" value="SH3_retrovirus"/>
    <property type="match status" value="1"/>
</dbReference>
<name>A0AAQ3X9Z6_PASNO</name>
<dbReference type="GO" id="GO:0015074">
    <property type="term" value="P:DNA integration"/>
    <property type="evidence" value="ECO:0007669"/>
    <property type="project" value="InterPro"/>
</dbReference>
<dbReference type="Proteomes" id="UP001341281">
    <property type="component" value="Chromosome 08"/>
</dbReference>
<dbReference type="GO" id="GO:0004190">
    <property type="term" value="F:aspartic-type endopeptidase activity"/>
    <property type="evidence" value="ECO:0007669"/>
    <property type="project" value="UniProtKB-KW"/>
</dbReference>
<dbReference type="InterPro" id="IPR036397">
    <property type="entry name" value="RNaseH_sf"/>
</dbReference>
<proteinExistence type="predicted"/>
<feature type="compositionally biased region" description="Basic and acidic residues" evidence="2">
    <location>
        <begin position="58"/>
        <end position="70"/>
    </location>
</feature>
<accession>A0AAQ3X9Z6</accession>
<keyword evidence="1" id="KW-0645">Protease</keyword>
<keyword evidence="1" id="KW-0378">Hydrolase</keyword>
<organism evidence="4 5">
    <name type="scientific">Paspalum notatum var. saurae</name>
    <dbReference type="NCBI Taxonomy" id="547442"/>
    <lineage>
        <taxon>Eukaryota</taxon>
        <taxon>Viridiplantae</taxon>
        <taxon>Streptophyta</taxon>
        <taxon>Embryophyta</taxon>
        <taxon>Tracheophyta</taxon>
        <taxon>Spermatophyta</taxon>
        <taxon>Magnoliopsida</taxon>
        <taxon>Liliopsida</taxon>
        <taxon>Poales</taxon>
        <taxon>Poaceae</taxon>
        <taxon>PACMAD clade</taxon>
        <taxon>Panicoideae</taxon>
        <taxon>Andropogonodae</taxon>
        <taxon>Paspaleae</taxon>
        <taxon>Paspalinae</taxon>
        <taxon>Paspalum</taxon>
    </lineage>
</organism>
<dbReference type="Gene3D" id="3.30.420.10">
    <property type="entry name" value="Ribonuclease H-like superfamily/Ribonuclease H"/>
    <property type="match status" value="1"/>
</dbReference>
<dbReference type="PROSITE" id="PS50994">
    <property type="entry name" value="INTEGRASE"/>
    <property type="match status" value="1"/>
</dbReference>
<dbReference type="InterPro" id="IPR013103">
    <property type="entry name" value="RVT_2"/>
</dbReference>
<dbReference type="InterPro" id="IPR054722">
    <property type="entry name" value="PolX-like_BBD"/>
</dbReference>
<keyword evidence="1" id="KW-0064">Aspartyl protease</keyword>
<keyword evidence="5" id="KW-1185">Reference proteome</keyword>
<evidence type="ECO:0000256" key="2">
    <source>
        <dbReference type="SAM" id="MobiDB-lite"/>
    </source>
</evidence>
<feature type="region of interest" description="Disordered" evidence="2">
    <location>
        <begin position="744"/>
        <end position="770"/>
    </location>
</feature>
<dbReference type="InterPro" id="IPR012337">
    <property type="entry name" value="RNaseH-like_sf"/>
</dbReference>
<evidence type="ECO:0000259" key="3">
    <source>
        <dbReference type="PROSITE" id="PS50994"/>
    </source>
</evidence>
<feature type="region of interest" description="Disordered" evidence="2">
    <location>
        <begin position="46"/>
        <end position="71"/>
    </location>
</feature>
<dbReference type="InterPro" id="IPR025724">
    <property type="entry name" value="GAG-pre-integrase_dom"/>
</dbReference>
<dbReference type="Pfam" id="PF13976">
    <property type="entry name" value="gag_pre-integrs"/>
    <property type="match status" value="1"/>
</dbReference>
<reference evidence="4 5" key="1">
    <citation type="submission" date="2024-02" db="EMBL/GenBank/DDBJ databases">
        <title>High-quality chromosome-scale genome assembly of Pensacola bahiagrass (Paspalum notatum Flugge var. saurae).</title>
        <authorList>
            <person name="Vega J.M."/>
            <person name="Podio M."/>
            <person name="Orjuela J."/>
            <person name="Siena L.A."/>
            <person name="Pessino S.C."/>
            <person name="Combes M.C."/>
            <person name="Mariac C."/>
            <person name="Albertini E."/>
            <person name="Pupilli F."/>
            <person name="Ortiz J.P.A."/>
            <person name="Leblanc O."/>
        </authorList>
    </citation>
    <scope>NUCLEOTIDE SEQUENCE [LARGE SCALE GENOMIC DNA]</scope>
    <source>
        <strain evidence="4">R1</strain>
        <tissue evidence="4">Leaf</tissue>
    </source>
</reference>
<sequence length="1336" mass="149554">MSTSSSTAAANPLAGVQVQEKLTRQNHAVWAPQVLTAIRGARLEGHITGKTAAPDAEIESKPSKDGDDAVKVPNPAYEEWFATDQQVLGFLYGSLSKEVMPQVATAKTAAQAWSTLQTMFASQVRARVINARLALTTTQKGTTSVSEYFAKMKALGDQMAAAGKPLEDEEMVAYILNGLDADFNGLNLSLSPNYIRSFLASRRGLICSKVDPTPPPTQLPEEDEEVRLVEVSREDEEDAGAAQVVDVDSISSSTTPTITSSAPTAPMTLVPYAKYDGNYVRDQKLVAAATNSYTIDTAWYTDTGATDHITSELEKLSTRDKYAGNDQIHTANGAGMEIKHIGHSIVPTSTRALHLKNILHVPSAHKNLVSVHRLAKDNSAFLEFHPDHFFIKDQVTKNIILRGRCHRGLYPLPSTHPIKQAFGAVKPSLSRWHSRLGHPSSSIVARIVSNNNLPFSVESNRESVCDACQKAKSHQLPYHRSSSVSKYPLELVYSDVWGPAPRSVGGRNYYVSFIDDFSKFTWIYLLKFKSEVFEKFHEFQTLVERLFNRKIIAMQTDWGGEYQKLHTFFNKIGISHHVCCPHAHQQNGSAERKHRHIVEVGLSLLAHASMPLKFWDEAFIAATYLINRVPSKVINFSTPLECLFNQKPDYSLLRVFGCACWPNLRPYNKHKLEFRSKQCVFLGYSNSHKGFKCLDVSSGRVYISRDVIFDEEVFPFSKLHPNAGALLRSEISLLPSSLLNPTGQEHRDGQLFNSSENSNQTGASSVENSTGEAANTIATNDVSAPEDDQPAAAGLSPCEVQQQGKNQESADATVSSLHPLRWPLARGRQRQFLCRLRQHPRRQDRHPVRYLDLLWMQRKTQQHNQKQQKLIHRDQERVFRVNLDEALNDENWKSAMDTEFSALMENRTWHLVPPQKGINIIDCKWVYKVKRKADGSLDRYKARLVAKGFKQRYGIDYEDTFSPVVKAATIRVVLSIAVSRGWSLRQLDVQNAFLHGVLEEEVYMRQPPGYEDKTTPDYLSELGFKASKADTSLFFYDKGGVTIFVLVYVDDIIVASSSQNATTSLLRDLNTEFALKDLGDLHYFLGIETSKVHDGIVLTQEKYANDILRKVGMMNCRPVSTPLSTSEKLSAHEGTPLGLIDATRYRSVVGSLQYLTLTRPDIAFSVNKVCQFLSAPTTEHWAAVKRILRYVKYTIKVGLKICRSQSLLVSAFSDADWAGSLDDRRSTGGFAVFLGSNLVSWSARKQATVSRSSTEAEYKAVANATAEIMWIQILLQELGIQAPRAAKLWLDNMGAKYLSANPVFHARTKHIEVDYHFVRERVAQKLLNIDYVSTKD</sequence>
<dbReference type="Pfam" id="PF22936">
    <property type="entry name" value="Pol_BBD"/>
    <property type="match status" value="1"/>
</dbReference>
<feature type="compositionally biased region" description="Polar residues" evidence="2">
    <location>
        <begin position="751"/>
        <end position="770"/>
    </location>
</feature>
<dbReference type="InterPro" id="IPR043502">
    <property type="entry name" value="DNA/RNA_pol_sf"/>
</dbReference>
<evidence type="ECO:0000313" key="5">
    <source>
        <dbReference type="Proteomes" id="UP001341281"/>
    </source>
</evidence>
<evidence type="ECO:0000313" key="4">
    <source>
        <dbReference type="EMBL" id="WVZ90565.1"/>
    </source>
</evidence>
<dbReference type="Pfam" id="PF14223">
    <property type="entry name" value="Retrotran_gag_2"/>
    <property type="match status" value="1"/>
</dbReference>
<dbReference type="Pfam" id="PF07727">
    <property type="entry name" value="RVT_2"/>
    <property type="match status" value="2"/>
</dbReference>
<protein>
    <recommendedName>
        <fullName evidence="3">Integrase catalytic domain-containing protein</fullName>
    </recommendedName>
</protein>
<dbReference type="SUPFAM" id="SSF56672">
    <property type="entry name" value="DNA/RNA polymerases"/>
    <property type="match status" value="1"/>
</dbReference>
<dbReference type="InterPro" id="IPR001584">
    <property type="entry name" value="Integrase_cat-core"/>
</dbReference>
<dbReference type="CDD" id="cd09272">
    <property type="entry name" value="RNase_HI_RT_Ty1"/>
    <property type="match status" value="1"/>
</dbReference>
<feature type="domain" description="Integrase catalytic" evidence="3">
    <location>
        <begin position="484"/>
        <end position="647"/>
    </location>
</feature>
<dbReference type="EMBL" id="CP144752">
    <property type="protein sequence ID" value="WVZ90565.1"/>
    <property type="molecule type" value="Genomic_DNA"/>
</dbReference>
<dbReference type="PANTHER" id="PTHR11439:SF450">
    <property type="entry name" value="REVERSE TRANSCRIPTASE TY1_COPIA-TYPE DOMAIN-CONTAINING PROTEIN"/>
    <property type="match status" value="1"/>
</dbReference>
<dbReference type="GO" id="GO:0003676">
    <property type="term" value="F:nucleic acid binding"/>
    <property type="evidence" value="ECO:0007669"/>
    <property type="project" value="InterPro"/>
</dbReference>
<dbReference type="InterPro" id="IPR057670">
    <property type="entry name" value="SH3_retrovirus"/>
</dbReference>
<evidence type="ECO:0000256" key="1">
    <source>
        <dbReference type="ARBA" id="ARBA00022750"/>
    </source>
</evidence>